<evidence type="ECO:0000313" key="2">
    <source>
        <dbReference type="Proteomes" id="UP000000378"/>
    </source>
</evidence>
<sequence>MVEKKTSLVEAIINAQTQNYLTEEHAASLVKELAFPEEYVVQMFNLFTEVPPVTFTRFQLKYGLKDQDIRQYYETYVKPVYPNVELEDMLNVADPF</sequence>
<gene>
    <name evidence="1" type="ordered locus">Slip_0205</name>
</gene>
<reference evidence="2" key="1">
    <citation type="journal article" date="2010" name="Stand. Genomic Sci.">
        <title>Complete genome sequence of Syntrophothermus lipocalidus type strain (TGB-C1T).</title>
        <authorList>
            <consortium name="US DOE Joint Genome Institute (JGI-PGF)"/>
            <person name="Djao O."/>
            <person name="Zhang X."/>
            <person name="Lucas S."/>
            <person name="Lapidus A."/>
            <person name="Glavina Del Rio T."/>
            <person name="Nolan M."/>
            <person name="Tice H."/>
            <person name="Cheng J."/>
            <person name="Han C."/>
            <person name="Tapia R."/>
            <person name="Goodwin L."/>
            <person name="Pitluck S."/>
            <person name="Liolios K."/>
            <person name="Ivanova N."/>
            <person name="Mavromatis K."/>
            <person name="Mikhailova N."/>
            <person name="Ovchinnikova G."/>
            <person name="Pati A."/>
            <person name="Brambilla E."/>
            <person name="Chen A."/>
            <person name="Palaniappan K."/>
            <person name="Land M."/>
            <person name="Hauser L."/>
            <person name="Chang Y."/>
            <person name="Jeffries C."/>
            <person name="Rohde M."/>
            <person name="Sikorski J."/>
            <person name="Spring S."/>
            <person name="Goker M."/>
            <person name="Detter J."/>
            <person name="Woyke T."/>
            <person name="Bristow J."/>
            <person name="Eisen J."/>
            <person name="Markowitz V."/>
            <person name="Hugenholtz P."/>
            <person name="Kyrpides N."/>
            <person name="Klenk H."/>
        </authorList>
    </citation>
    <scope>NUCLEOTIDE SEQUENCE [LARGE SCALE GENOMIC DNA]</scope>
    <source>
        <strain evidence="2">DSM 12680 / TGB-C1</strain>
    </source>
</reference>
<dbReference type="RefSeq" id="WP_013174400.1">
    <property type="nucleotide sequence ID" value="NC_014220.1"/>
</dbReference>
<proteinExistence type="predicted"/>
<dbReference type="eggNOG" id="ENOG50331PM">
    <property type="taxonomic scope" value="Bacteria"/>
</dbReference>
<dbReference type="OrthoDB" id="2086514at2"/>
<dbReference type="KEGG" id="slp:Slip_0205"/>
<keyword evidence="2" id="KW-1185">Reference proteome</keyword>
<dbReference type="HOGENOM" id="CLU_2477521_0_0_9"/>
<reference evidence="1 2" key="2">
    <citation type="journal article" date="2010" name="Stand. Genomic Sci.">
        <title>Complete genome sequence of Syntrophothermus lipocalidus type strain (TGB-C1).</title>
        <authorList>
            <person name="Djao O.D."/>
            <person name="Zhang X."/>
            <person name="Lucas S."/>
            <person name="Lapidus A."/>
            <person name="Del Rio T.G."/>
            <person name="Nolan M."/>
            <person name="Tice H."/>
            <person name="Cheng J.F."/>
            <person name="Han C."/>
            <person name="Tapia R."/>
            <person name="Goodwin L."/>
            <person name="Pitluck S."/>
            <person name="Liolios K."/>
            <person name="Ivanova N."/>
            <person name="Mavromatis K."/>
            <person name="Mikhailova N."/>
            <person name="Ovchinnikova G."/>
            <person name="Pati A."/>
            <person name="Brambilla E."/>
            <person name="Chen A."/>
            <person name="Palaniappan K."/>
            <person name="Land M."/>
            <person name="Hauser L."/>
            <person name="Chang Y.J."/>
            <person name="Jeffries C.D."/>
            <person name="Rohde M."/>
            <person name="Sikorski J."/>
            <person name="Spring S."/>
            <person name="Goker M."/>
            <person name="Detter J.C."/>
            <person name="Woyke T."/>
            <person name="Bristow J."/>
            <person name="Eisen J.A."/>
            <person name="Markowitz V."/>
            <person name="Hugenholtz P."/>
            <person name="Kyrpides N.C."/>
            <person name="Klenk H.P."/>
        </authorList>
    </citation>
    <scope>NUCLEOTIDE SEQUENCE [LARGE SCALE GENOMIC DNA]</scope>
    <source>
        <strain evidence="2">DSM 12680 / TGB-C1</strain>
    </source>
</reference>
<name>D7CJA7_SYNLT</name>
<evidence type="ECO:0000313" key="1">
    <source>
        <dbReference type="EMBL" id="ADI00996.1"/>
    </source>
</evidence>
<dbReference type="Proteomes" id="UP000000378">
    <property type="component" value="Chromosome"/>
</dbReference>
<dbReference type="EMBL" id="CP002048">
    <property type="protein sequence ID" value="ADI00996.1"/>
    <property type="molecule type" value="Genomic_DNA"/>
</dbReference>
<organism evidence="1 2">
    <name type="scientific">Syntrophothermus lipocalidus (strain DSM 12680 / TGB-C1)</name>
    <dbReference type="NCBI Taxonomy" id="643648"/>
    <lineage>
        <taxon>Bacteria</taxon>
        <taxon>Bacillati</taxon>
        <taxon>Bacillota</taxon>
        <taxon>Clostridia</taxon>
        <taxon>Eubacteriales</taxon>
        <taxon>Syntrophomonadaceae</taxon>
        <taxon>Syntrophothermus</taxon>
    </lineage>
</organism>
<accession>D7CJA7</accession>
<protein>
    <submittedName>
        <fullName evidence="1">Uncharacterized protein</fullName>
    </submittedName>
</protein>
<dbReference type="AlphaFoldDB" id="D7CJA7"/>